<dbReference type="InterPro" id="IPR045353">
    <property type="entry name" value="LAIKA"/>
</dbReference>
<dbReference type="GO" id="GO:0005634">
    <property type="term" value="C:nucleus"/>
    <property type="evidence" value="ECO:0007669"/>
    <property type="project" value="TreeGrafter"/>
</dbReference>
<dbReference type="KEGG" id="caua:113110164"/>
<feature type="region of interest" description="Disordered" evidence="1">
    <location>
        <begin position="1"/>
        <end position="59"/>
    </location>
</feature>
<dbReference type="PANTHER" id="PTHR14304">
    <property type="entry name" value="CELL DIVISION CYCLE AND APOPTOSIS REGULATOR PROTEIN"/>
    <property type="match status" value="1"/>
</dbReference>
<evidence type="ECO:0000313" key="3">
    <source>
        <dbReference type="Proteomes" id="UP000515129"/>
    </source>
</evidence>
<sequence>MNICNNERSLWRDSGRTAAEGRGEETPGTKNEKDGGPPPRKKRLERAAPHPHTALRCSPVSPGTRNQACVYLELQRRYPNLHLPSDLFHLQLSWTKSFPLEHPLPLTGMCRFHVGSNQTESETDVCESTDDAFSVRDGDLSLPEGPSVVLHPSAGLNLSVVSLSSLLEPQTPQTRDSCEVSLMAEVFSEMLQRDFGLELDQCLCRLPHDPSVKEDRSALMTFNKTYKKSLRENSSQRISVIEKMQRMLEQNAMRSVMKQAVKEARLTEITQRSSRGNQLC</sequence>
<dbReference type="Proteomes" id="UP000515129">
    <property type="component" value="Chromosome 10"/>
</dbReference>
<evidence type="ECO:0000256" key="1">
    <source>
        <dbReference type="SAM" id="MobiDB-lite"/>
    </source>
</evidence>
<evidence type="ECO:0000259" key="2">
    <source>
        <dbReference type="Pfam" id="PF19256"/>
    </source>
</evidence>
<accession>A0A6P6QD50</accession>
<proteinExistence type="predicted"/>
<feature type="domain" description="LAIKA" evidence="2">
    <location>
        <begin position="142"/>
        <end position="199"/>
    </location>
</feature>
<dbReference type="AlphaFoldDB" id="A0A6P6QD50"/>
<dbReference type="InterPro" id="IPR025224">
    <property type="entry name" value="CCAR1/CCAR2"/>
</dbReference>
<dbReference type="PANTHER" id="PTHR14304:SF12">
    <property type="entry name" value="CELL CYCLE AND APOPTOSIS REGULATOR PROTEIN 2"/>
    <property type="match status" value="1"/>
</dbReference>
<feature type="compositionally biased region" description="Basic and acidic residues" evidence="1">
    <location>
        <begin position="9"/>
        <end position="35"/>
    </location>
</feature>
<protein>
    <submittedName>
        <fullName evidence="4">Cell division cycle and apoptosis regulator protein 1-like</fullName>
    </submittedName>
</protein>
<organism evidence="3 4">
    <name type="scientific">Carassius auratus</name>
    <name type="common">Goldfish</name>
    <dbReference type="NCBI Taxonomy" id="7957"/>
    <lineage>
        <taxon>Eukaryota</taxon>
        <taxon>Metazoa</taxon>
        <taxon>Chordata</taxon>
        <taxon>Craniata</taxon>
        <taxon>Vertebrata</taxon>
        <taxon>Euteleostomi</taxon>
        <taxon>Actinopterygii</taxon>
        <taxon>Neopterygii</taxon>
        <taxon>Teleostei</taxon>
        <taxon>Ostariophysi</taxon>
        <taxon>Cypriniformes</taxon>
        <taxon>Cyprinidae</taxon>
        <taxon>Cyprininae</taxon>
        <taxon>Carassius</taxon>
    </lineage>
</organism>
<reference evidence="4" key="1">
    <citation type="submission" date="2025-08" db="UniProtKB">
        <authorList>
            <consortium name="RefSeq"/>
        </authorList>
    </citation>
    <scope>IDENTIFICATION</scope>
    <source>
        <strain evidence="4">Wakin</strain>
        <tissue evidence="4">Muscle</tissue>
    </source>
</reference>
<evidence type="ECO:0000313" key="4">
    <source>
        <dbReference type="RefSeq" id="XP_026129980.1"/>
    </source>
</evidence>
<dbReference type="GeneID" id="113110164"/>
<name>A0A6P6QD50_CARAU</name>
<dbReference type="GO" id="GO:0006355">
    <property type="term" value="P:regulation of DNA-templated transcription"/>
    <property type="evidence" value="ECO:0007669"/>
    <property type="project" value="InterPro"/>
</dbReference>
<dbReference type="OrthoDB" id="21006at2759"/>
<keyword evidence="3" id="KW-1185">Reference proteome</keyword>
<dbReference type="Pfam" id="PF19256">
    <property type="entry name" value="LAIKA"/>
    <property type="match status" value="1"/>
</dbReference>
<gene>
    <name evidence="4" type="primary">LOC113110164</name>
</gene>
<dbReference type="RefSeq" id="XP_026129980.1">
    <property type="nucleotide sequence ID" value="XM_026274195.1"/>
</dbReference>